<feature type="region of interest" description="Disordered" evidence="1">
    <location>
        <begin position="32"/>
        <end position="78"/>
    </location>
</feature>
<keyword evidence="2" id="KW-0472">Membrane</keyword>
<feature type="compositionally biased region" description="Low complexity" evidence="1">
    <location>
        <begin position="68"/>
        <end position="78"/>
    </location>
</feature>
<proteinExistence type="predicted"/>
<keyword evidence="2" id="KW-1133">Transmembrane helix</keyword>
<evidence type="ECO:0000313" key="3">
    <source>
        <dbReference type="EMBL" id="KAK8550403.1"/>
    </source>
</evidence>
<gene>
    <name evidence="3" type="ORF">V6N12_039114</name>
</gene>
<evidence type="ECO:0000256" key="1">
    <source>
        <dbReference type="SAM" id="MobiDB-lite"/>
    </source>
</evidence>
<comment type="caution">
    <text evidence="3">The sequence shown here is derived from an EMBL/GenBank/DDBJ whole genome shotgun (WGS) entry which is preliminary data.</text>
</comment>
<organism evidence="3 4">
    <name type="scientific">Hibiscus sabdariffa</name>
    <name type="common">roselle</name>
    <dbReference type="NCBI Taxonomy" id="183260"/>
    <lineage>
        <taxon>Eukaryota</taxon>
        <taxon>Viridiplantae</taxon>
        <taxon>Streptophyta</taxon>
        <taxon>Embryophyta</taxon>
        <taxon>Tracheophyta</taxon>
        <taxon>Spermatophyta</taxon>
        <taxon>Magnoliopsida</taxon>
        <taxon>eudicotyledons</taxon>
        <taxon>Gunneridae</taxon>
        <taxon>Pentapetalae</taxon>
        <taxon>rosids</taxon>
        <taxon>malvids</taxon>
        <taxon>Malvales</taxon>
        <taxon>Malvaceae</taxon>
        <taxon>Malvoideae</taxon>
        <taxon>Hibiscus</taxon>
    </lineage>
</organism>
<feature type="compositionally biased region" description="Pro residues" evidence="1">
    <location>
        <begin position="45"/>
        <end position="67"/>
    </location>
</feature>
<dbReference type="EMBL" id="JBBPBM010000020">
    <property type="protein sequence ID" value="KAK8550403.1"/>
    <property type="molecule type" value="Genomic_DNA"/>
</dbReference>
<evidence type="ECO:0000313" key="4">
    <source>
        <dbReference type="Proteomes" id="UP001472677"/>
    </source>
</evidence>
<protein>
    <submittedName>
        <fullName evidence="3">Uncharacterized protein</fullName>
    </submittedName>
</protein>
<accession>A0ABR2E1I9</accession>
<sequence length="114" mass="12348">MFSRLFTVTSIAVEVILTTIVVGSPLTTRTLLYPRSPSESDDTRCPPPLESESLPPSPPPPPPPLPPDQGQGLPTGLGPPEYPYPYYYYPSKVSALSFQASLLLVMLLCFTAVL</sequence>
<feature type="transmembrane region" description="Helical" evidence="2">
    <location>
        <begin position="93"/>
        <end position="113"/>
    </location>
</feature>
<name>A0ABR2E1I9_9ROSI</name>
<evidence type="ECO:0000256" key="2">
    <source>
        <dbReference type="SAM" id="Phobius"/>
    </source>
</evidence>
<keyword evidence="2" id="KW-0812">Transmembrane</keyword>
<reference evidence="3 4" key="1">
    <citation type="journal article" date="2024" name="G3 (Bethesda)">
        <title>Genome assembly of Hibiscus sabdariffa L. provides insights into metabolisms of medicinal natural products.</title>
        <authorList>
            <person name="Kim T."/>
        </authorList>
    </citation>
    <scope>NUCLEOTIDE SEQUENCE [LARGE SCALE GENOMIC DNA]</scope>
    <source>
        <strain evidence="3">TK-2024</strain>
        <tissue evidence="3">Old leaves</tissue>
    </source>
</reference>
<keyword evidence="4" id="KW-1185">Reference proteome</keyword>
<dbReference type="Proteomes" id="UP001472677">
    <property type="component" value="Unassembled WGS sequence"/>
</dbReference>